<gene>
    <name evidence="2" type="ORF">PC117_g16528</name>
    <name evidence="3" type="ORF">PC129_g13980</name>
</gene>
<dbReference type="VEuPathDB" id="FungiDB:PC110_g1444"/>
<name>A0A8T1LND6_9STRA</name>
<feature type="region of interest" description="Disordered" evidence="1">
    <location>
        <begin position="53"/>
        <end position="74"/>
    </location>
</feature>
<dbReference type="EMBL" id="RCMV01000582">
    <property type="protein sequence ID" value="KAG3215128.1"/>
    <property type="molecule type" value="Genomic_DNA"/>
</dbReference>
<protein>
    <recommendedName>
        <fullName evidence="5">HTH psq-type domain-containing protein</fullName>
    </recommendedName>
</protein>
<comment type="caution">
    <text evidence="2">The sequence shown here is derived from an EMBL/GenBank/DDBJ whole genome shotgun (WGS) entry which is preliminary data.</text>
</comment>
<sequence length="74" mass="8146">MVQRRAQYSDEDRDAAVVAVLAGGPMKTTSEVTNIPYSTLKAYVAAARKEVPQEPKCRGPPPLLPRYAEDSLRD</sequence>
<accession>A0A8T1LND6</accession>
<dbReference type="Proteomes" id="UP000760860">
    <property type="component" value="Unassembled WGS sequence"/>
</dbReference>
<evidence type="ECO:0000313" key="3">
    <source>
        <dbReference type="EMBL" id="KAG3215128.1"/>
    </source>
</evidence>
<proteinExistence type="predicted"/>
<dbReference type="AlphaFoldDB" id="A0A8T1LND6"/>
<reference evidence="2" key="1">
    <citation type="submission" date="2018-10" db="EMBL/GenBank/DDBJ databases">
        <title>Effector identification in a new, highly contiguous assembly of the strawberry crown rot pathogen Phytophthora cactorum.</title>
        <authorList>
            <person name="Armitage A.D."/>
            <person name="Nellist C.F."/>
            <person name="Bates H."/>
            <person name="Vickerstaff R.J."/>
            <person name="Harrison R.J."/>
        </authorList>
    </citation>
    <scope>NUCLEOTIDE SEQUENCE</scope>
    <source>
        <strain evidence="2">4040</strain>
        <strain evidence="3">P421</strain>
    </source>
</reference>
<dbReference type="EMBL" id="RCMK01000589">
    <property type="protein sequence ID" value="KAG2920312.1"/>
    <property type="molecule type" value="Genomic_DNA"/>
</dbReference>
<evidence type="ECO:0008006" key="5">
    <source>
        <dbReference type="Google" id="ProtNLM"/>
    </source>
</evidence>
<organism evidence="2 4">
    <name type="scientific">Phytophthora cactorum</name>
    <dbReference type="NCBI Taxonomy" id="29920"/>
    <lineage>
        <taxon>Eukaryota</taxon>
        <taxon>Sar</taxon>
        <taxon>Stramenopiles</taxon>
        <taxon>Oomycota</taxon>
        <taxon>Peronosporomycetes</taxon>
        <taxon>Peronosporales</taxon>
        <taxon>Peronosporaceae</taxon>
        <taxon>Phytophthora</taxon>
    </lineage>
</organism>
<evidence type="ECO:0000313" key="2">
    <source>
        <dbReference type="EMBL" id="KAG2920312.1"/>
    </source>
</evidence>
<evidence type="ECO:0000313" key="4">
    <source>
        <dbReference type="Proteomes" id="UP000736787"/>
    </source>
</evidence>
<dbReference type="Proteomes" id="UP000736787">
    <property type="component" value="Unassembled WGS sequence"/>
</dbReference>
<evidence type="ECO:0000256" key="1">
    <source>
        <dbReference type="SAM" id="MobiDB-lite"/>
    </source>
</evidence>